<proteinExistence type="predicted"/>
<accession>A0AAD8JNW6</accession>
<gene>
    <name evidence="2" type="ORF">QVD17_38421</name>
</gene>
<reference evidence="2" key="1">
    <citation type="journal article" date="2023" name="bioRxiv">
        <title>Improved chromosome-level genome assembly for marigold (Tagetes erecta).</title>
        <authorList>
            <person name="Jiang F."/>
            <person name="Yuan L."/>
            <person name="Wang S."/>
            <person name="Wang H."/>
            <person name="Xu D."/>
            <person name="Wang A."/>
            <person name="Fan W."/>
        </authorList>
    </citation>
    <scope>NUCLEOTIDE SEQUENCE</scope>
    <source>
        <strain evidence="2">WSJ</strain>
        <tissue evidence="2">Leaf</tissue>
    </source>
</reference>
<keyword evidence="3" id="KW-1185">Reference proteome</keyword>
<keyword evidence="1" id="KW-0812">Transmembrane</keyword>
<evidence type="ECO:0000256" key="1">
    <source>
        <dbReference type="SAM" id="Phobius"/>
    </source>
</evidence>
<feature type="transmembrane region" description="Helical" evidence="1">
    <location>
        <begin position="81"/>
        <end position="98"/>
    </location>
</feature>
<evidence type="ECO:0000313" key="2">
    <source>
        <dbReference type="EMBL" id="KAK1406813.1"/>
    </source>
</evidence>
<sequence>MVQGNKKKLKKMQLHELVQQQQQLWEKQLQEELLLQYVQQQLQEQLLQQEREDLQLHVEEQLRHIEQLLEQLHDIGQGLRVRVYISFVGILITYIKLVELMVEKPATSELPKLVMLLALLFVLAFVASLYKPLISLF</sequence>
<name>A0AAD8JNW6_TARER</name>
<evidence type="ECO:0000313" key="3">
    <source>
        <dbReference type="Proteomes" id="UP001229421"/>
    </source>
</evidence>
<dbReference type="EMBL" id="JAUHHV010000011">
    <property type="protein sequence ID" value="KAK1406813.1"/>
    <property type="molecule type" value="Genomic_DNA"/>
</dbReference>
<protein>
    <submittedName>
        <fullName evidence="2">Uncharacterized protein</fullName>
    </submittedName>
</protein>
<dbReference type="Proteomes" id="UP001229421">
    <property type="component" value="Unassembled WGS sequence"/>
</dbReference>
<keyword evidence="1" id="KW-0472">Membrane</keyword>
<organism evidence="2 3">
    <name type="scientific">Tagetes erecta</name>
    <name type="common">African marigold</name>
    <dbReference type="NCBI Taxonomy" id="13708"/>
    <lineage>
        <taxon>Eukaryota</taxon>
        <taxon>Viridiplantae</taxon>
        <taxon>Streptophyta</taxon>
        <taxon>Embryophyta</taxon>
        <taxon>Tracheophyta</taxon>
        <taxon>Spermatophyta</taxon>
        <taxon>Magnoliopsida</taxon>
        <taxon>eudicotyledons</taxon>
        <taxon>Gunneridae</taxon>
        <taxon>Pentapetalae</taxon>
        <taxon>asterids</taxon>
        <taxon>campanulids</taxon>
        <taxon>Asterales</taxon>
        <taxon>Asteraceae</taxon>
        <taxon>Asteroideae</taxon>
        <taxon>Heliantheae alliance</taxon>
        <taxon>Tageteae</taxon>
        <taxon>Tagetes</taxon>
    </lineage>
</organism>
<comment type="caution">
    <text evidence="2">The sequence shown here is derived from an EMBL/GenBank/DDBJ whole genome shotgun (WGS) entry which is preliminary data.</text>
</comment>
<keyword evidence="1" id="KW-1133">Transmembrane helix</keyword>
<dbReference type="AlphaFoldDB" id="A0AAD8JNW6"/>
<feature type="transmembrane region" description="Helical" evidence="1">
    <location>
        <begin position="110"/>
        <end position="130"/>
    </location>
</feature>